<name>A0A7Z0J6G8_9MICO</name>
<dbReference type="Pfam" id="PF25976">
    <property type="entry name" value="LpqB_N"/>
    <property type="match status" value="1"/>
</dbReference>
<dbReference type="PROSITE" id="PS51257">
    <property type="entry name" value="PROKAR_LIPOPROTEIN"/>
    <property type="match status" value="1"/>
</dbReference>
<dbReference type="InterPro" id="IPR019606">
    <property type="entry name" value="GerMN"/>
</dbReference>
<organism evidence="2 3">
    <name type="scientific">Glaciibacter psychrotolerans</name>
    <dbReference type="NCBI Taxonomy" id="670054"/>
    <lineage>
        <taxon>Bacteria</taxon>
        <taxon>Bacillati</taxon>
        <taxon>Actinomycetota</taxon>
        <taxon>Actinomycetes</taxon>
        <taxon>Micrococcales</taxon>
        <taxon>Microbacteriaceae</taxon>
        <taxon>Glaciibacter</taxon>
    </lineage>
</organism>
<reference evidence="2 3" key="1">
    <citation type="submission" date="2020-07" db="EMBL/GenBank/DDBJ databases">
        <title>Sequencing the genomes of 1000 actinobacteria strains.</title>
        <authorList>
            <person name="Klenk H.-P."/>
        </authorList>
    </citation>
    <scope>NUCLEOTIDE SEQUENCE [LARGE SCALE GENOMIC DNA]</scope>
    <source>
        <strain evidence="2 3">LI1</strain>
    </source>
</reference>
<protein>
    <recommendedName>
        <fullName evidence="1">GerMN domain-containing protein</fullName>
    </recommendedName>
</protein>
<dbReference type="SMART" id="SM00909">
    <property type="entry name" value="Germane"/>
    <property type="match status" value="1"/>
</dbReference>
<dbReference type="Pfam" id="PF10646">
    <property type="entry name" value="Germane"/>
    <property type="match status" value="1"/>
</dbReference>
<dbReference type="InterPro" id="IPR059026">
    <property type="entry name" value="LpqB_N"/>
</dbReference>
<dbReference type="InterPro" id="IPR018910">
    <property type="entry name" value="LpqB_C"/>
</dbReference>
<dbReference type="AlphaFoldDB" id="A0A7Z0J6G8"/>
<dbReference type="EMBL" id="JACCFM010000001">
    <property type="protein sequence ID" value="NYJ20211.1"/>
    <property type="molecule type" value="Genomic_DNA"/>
</dbReference>
<evidence type="ECO:0000313" key="3">
    <source>
        <dbReference type="Proteomes" id="UP000537260"/>
    </source>
</evidence>
<gene>
    <name evidence="2" type="ORF">HNR05_002002</name>
</gene>
<dbReference type="RefSeq" id="WP_179578851.1">
    <property type="nucleotide sequence ID" value="NZ_JACCFM010000001.1"/>
</dbReference>
<evidence type="ECO:0000259" key="1">
    <source>
        <dbReference type="SMART" id="SM00909"/>
    </source>
</evidence>
<keyword evidence="3" id="KW-1185">Reference proteome</keyword>
<sequence>MGSARRNRWNVVVLIVTAGLVLSGCSGIPRTGPVEAGRTVVQSDSPAPIFLPSGPEKGASQDAILRGFIDASSSPENSYQIAREFLDPAADTSWDPDAGVTIDDGSNRIVTVVDDEAMQLSVRPVAEVNGDGEYREVVSSAPVTLLFHFVKVDGQWRISQPPNGIVIDQSTFGDVFSQQALYFFDPSFRYLVPDLRWFPRGASAPTKIVNAVLAGPSAWLSEAVTTAFPEGTKLTADAVQVVSREAQVDLNSEALNADRLTLQRMKSQLTNSLPAGLGVTITINHNSQDIGELGAAAPLVDPRGDARALILRDGEFGFLGASDDTLTPVEGLSTTIAALDPTAVTLAAGQRFAAVLAPGGVYGVAADAQANLLDPRGGLIAPSVDPFDYVWSVPADRPGELFAYGPTGEAIAVHTSWPEASSIQSLVLSRDGTRLVALLRTGTDLRFVVAAIHREKLAPVSLGDPLSLASSGSMPLGATWVNNLTVASLSATPSGTEQIIAQTIGGMSAPLEPAPESVSITGGNILRDLRSLSVDSGLQVQWGSGWQERIDSVRLIATQQGTR</sequence>
<proteinExistence type="predicted"/>
<evidence type="ECO:0000313" key="2">
    <source>
        <dbReference type="EMBL" id="NYJ20211.1"/>
    </source>
</evidence>
<accession>A0A7Z0J6G8</accession>
<dbReference type="Pfam" id="PF10647">
    <property type="entry name" value="Gmad1"/>
    <property type="match status" value="1"/>
</dbReference>
<dbReference type="Proteomes" id="UP000537260">
    <property type="component" value="Unassembled WGS sequence"/>
</dbReference>
<comment type="caution">
    <text evidence="2">The sequence shown here is derived from an EMBL/GenBank/DDBJ whole genome shotgun (WGS) entry which is preliminary data.</text>
</comment>
<feature type="domain" description="GerMN" evidence="1">
    <location>
        <begin position="205"/>
        <end position="294"/>
    </location>
</feature>